<organism evidence="1 2">
    <name type="scientific">Chelatococcus reniformis</name>
    <dbReference type="NCBI Taxonomy" id="1494448"/>
    <lineage>
        <taxon>Bacteria</taxon>
        <taxon>Pseudomonadati</taxon>
        <taxon>Pseudomonadota</taxon>
        <taxon>Alphaproteobacteria</taxon>
        <taxon>Hyphomicrobiales</taxon>
        <taxon>Chelatococcaceae</taxon>
        <taxon>Chelatococcus</taxon>
    </lineage>
</organism>
<dbReference type="Proteomes" id="UP000637002">
    <property type="component" value="Unassembled WGS sequence"/>
</dbReference>
<proteinExistence type="predicted"/>
<keyword evidence="2" id="KW-1185">Reference proteome</keyword>
<dbReference type="AlphaFoldDB" id="A0A916XFL1"/>
<accession>A0A916XFL1</accession>
<reference evidence="1" key="1">
    <citation type="journal article" date="2014" name="Int. J. Syst. Evol. Microbiol.">
        <title>Complete genome sequence of Corynebacterium casei LMG S-19264T (=DSM 44701T), isolated from a smear-ripened cheese.</title>
        <authorList>
            <consortium name="US DOE Joint Genome Institute (JGI-PGF)"/>
            <person name="Walter F."/>
            <person name="Albersmeier A."/>
            <person name="Kalinowski J."/>
            <person name="Ruckert C."/>
        </authorList>
    </citation>
    <scope>NUCLEOTIDE SEQUENCE</scope>
    <source>
        <strain evidence="1">CGMCC 1.12919</strain>
    </source>
</reference>
<evidence type="ECO:0000313" key="2">
    <source>
        <dbReference type="Proteomes" id="UP000637002"/>
    </source>
</evidence>
<protein>
    <submittedName>
        <fullName evidence="1">Uncharacterized protein</fullName>
    </submittedName>
</protein>
<reference evidence="1" key="2">
    <citation type="submission" date="2020-09" db="EMBL/GenBank/DDBJ databases">
        <authorList>
            <person name="Sun Q."/>
            <person name="Zhou Y."/>
        </authorList>
    </citation>
    <scope>NUCLEOTIDE SEQUENCE</scope>
    <source>
        <strain evidence="1">CGMCC 1.12919</strain>
    </source>
</reference>
<comment type="caution">
    <text evidence="1">The sequence shown here is derived from an EMBL/GenBank/DDBJ whole genome shotgun (WGS) entry which is preliminary data.</text>
</comment>
<evidence type="ECO:0000313" key="1">
    <source>
        <dbReference type="EMBL" id="GGC68551.1"/>
    </source>
</evidence>
<gene>
    <name evidence="1" type="ORF">GCM10010994_28930</name>
</gene>
<sequence length="76" mass="8383">MMNTDMFVAVEATEERYRALTHQPTGIPFDESGRSRWPADAFTFRLRNEGSIRILDGAADKPAVATTSPAPKTKEG</sequence>
<dbReference type="EMBL" id="BMGG01000005">
    <property type="protein sequence ID" value="GGC68551.1"/>
    <property type="molecule type" value="Genomic_DNA"/>
</dbReference>
<name>A0A916XFL1_9HYPH</name>